<keyword evidence="2" id="KW-0472">Membrane</keyword>
<evidence type="ECO:0008006" key="5">
    <source>
        <dbReference type="Google" id="ProtNLM"/>
    </source>
</evidence>
<feature type="transmembrane region" description="Helical" evidence="2">
    <location>
        <begin position="221"/>
        <end position="239"/>
    </location>
</feature>
<feature type="transmembrane region" description="Helical" evidence="2">
    <location>
        <begin position="124"/>
        <end position="146"/>
    </location>
</feature>
<feature type="transmembrane region" description="Helical" evidence="2">
    <location>
        <begin position="66"/>
        <end position="86"/>
    </location>
</feature>
<feature type="transmembrane region" description="Helical" evidence="2">
    <location>
        <begin position="158"/>
        <end position="184"/>
    </location>
</feature>
<keyword evidence="2" id="KW-0812">Transmembrane</keyword>
<protein>
    <recommendedName>
        <fullName evidence="5">Tryptophan-rich sensory protein</fullName>
    </recommendedName>
</protein>
<feature type="transmembrane region" description="Helical" evidence="2">
    <location>
        <begin position="26"/>
        <end position="46"/>
    </location>
</feature>
<keyword evidence="4" id="KW-1185">Reference proteome</keyword>
<accession>A0A5C8ZF40</accession>
<reference evidence="3 4" key="1">
    <citation type="submission" date="2019-07" db="EMBL/GenBank/DDBJ databases">
        <title>Quadrisphaera sp. strain DD2A genome sequencing and assembly.</title>
        <authorList>
            <person name="Kim I."/>
        </authorList>
    </citation>
    <scope>NUCLEOTIDE SEQUENCE [LARGE SCALE GENOMIC DNA]</scope>
    <source>
        <strain evidence="3 4">DD2A</strain>
    </source>
</reference>
<evidence type="ECO:0000313" key="4">
    <source>
        <dbReference type="Proteomes" id="UP000321234"/>
    </source>
</evidence>
<organism evidence="3 4">
    <name type="scientific">Quadrisphaera setariae</name>
    <dbReference type="NCBI Taxonomy" id="2593304"/>
    <lineage>
        <taxon>Bacteria</taxon>
        <taxon>Bacillati</taxon>
        <taxon>Actinomycetota</taxon>
        <taxon>Actinomycetes</taxon>
        <taxon>Kineosporiales</taxon>
        <taxon>Kineosporiaceae</taxon>
        <taxon>Quadrisphaera</taxon>
    </lineage>
</organism>
<feature type="compositionally biased region" description="Gly residues" evidence="1">
    <location>
        <begin position="282"/>
        <end position="298"/>
    </location>
</feature>
<proteinExistence type="predicted"/>
<feature type="transmembrane region" description="Helical" evidence="2">
    <location>
        <begin position="98"/>
        <end position="118"/>
    </location>
</feature>
<evidence type="ECO:0000313" key="3">
    <source>
        <dbReference type="EMBL" id="TXR55420.1"/>
    </source>
</evidence>
<sequence>MPAGVLGPPSSPTTHRPSLASRARRWTVAVLAAAQVLAAVVASVLGGGRPTGSSGADASGLLITPAGYAFSIWGLVVAACLAYAAYQLPAGRGDEPPYRRVAWPLAGIMACFVAWLVLAATAPVWTTAAVFALMLVLLVVAYDTALRHRRLMRLPGRLLLLGALGVYTGWAAVAVPVNVASVLVEAGAPTAGGGAVAWQAGVLVVALGAGVAVVRRWRARAASTLAVVWALMAVAFGAGARDGGAVLAAAAAVGAVALLGWAVWSRWEDLRRRVQAATVRVGGPGGPFGPGGPGAPGGPFGPRP</sequence>
<feature type="transmembrane region" description="Helical" evidence="2">
    <location>
        <begin position="196"/>
        <end position="214"/>
    </location>
</feature>
<gene>
    <name evidence="3" type="ORF">FMM08_13940</name>
</gene>
<comment type="caution">
    <text evidence="3">The sequence shown here is derived from an EMBL/GenBank/DDBJ whole genome shotgun (WGS) entry which is preliminary data.</text>
</comment>
<evidence type="ECO:0000256" key="2">
    <source>
        <dbReference type="SAM" id="Phobius"/>
    </source>
</evidence>
<dbReference type="AlphaFoldDB" id="A0A5C8ZF40"/>
<dbReference type="RefSeq" id="WP_147926996.1">
    <property type="nucleotide sequence ID" value="NZ_VKAC01000008.1"/>
</dbReference>
<dbReference type="Proteomes" id="UP000321234">
    <property type="component" value="Unassembled WGS sequence"/>
</dbReference>
<dbReference type="EMBL" id="VKAC01000008">
    <property type="protein sequence ID" value="TXR55420.1"/>
    <property type="molecule type" value="Genomic_DNA"/>
</dbReference>
<evidence type="ECO:0000256" key="1">
    <source>
        <dbReference type="SAM" id="MobiDB-lite"/>
    </source>
</evidence>
<keyword evidence="2" id="KW-1133">Transmembrane helix</keyword>
<name>A0A5C8ZF40_9ACTN</name>
<dbReference type="OrthoDB" id="5189031at2"/>
<feature type="region of interest" description="Disordered" evidence="1">
    <location>
        <begin position="281"/>
        <end position="304"/>
    </location>
</feature>
<feature type="transmembrane region" description="Helical" evidence="2">
    <location>
        <begin position="245"/>
        <end position="264"/>
    </location>
</feature>